<feature type="domain" description="AMP-dependent synthetase/ligase" evidence="6">
    <location>
        <begin position="12"/>
        <end position="357"/>
    </location>
</feature>
<comment type="catalytic activity">
    <reaction evidence="5">
        <text>2-succinylbenzoate + ATP + CoA = 2-succinylbenzoyl-CoA + AMP + diphosphate</text>
        <dbReference type="Rhea" id="RHEA:17009"/>
        <dbReference type="ChEBI" id="CHEBI:18325"/>
        <dbReference type="ChEBI" id="CHEBI:30616"/>
        <dbReference type="ChEBI" id="CHEBI:33019"/>
        <dbReference type="ChEBI" id="CHEBI:57287"/>
        <dbReference type="ChEBI" id="CHEBI:57364"/>
        <dbReference type="ChEBI" id="CHEBI:456215"/>
        <dbReference type="EC" id="6.2.1.26"/>
    </reaction>
</comment>
<dbReference type="RefSeq" id="WP_004439133.1">
    <property type="nucleotide sequence ID" value="NZ_AFEU01000003.1"/>
</dbReference>
<dbReference type="UniPathway" id="UPA01057">
    <property type="reaction ID" value="UER00166"/>
</dbReference>
<dbReference type="STRING" id="997296.PB1_17389"/>
<dbReference type="NCBIfam" id="TIGR01923">
    <property type="entry name" value="menE"/>
    <property type="match status" value="1"/>
</dbReference>
<keyword evidence="1 5" id="KW-0474">Menaquinone biosynthesis</keyword>
<dbReference type="InterPro" id="IPR020845">
    <property type="entry name" value="AMP-binding_CS"/>
</dbReference>
<dbReference type="GO" id="GO:0005524">
    <property type="term" value="F:ATP binding"/>
    <property type="evidence" value="ECO:0007669"/>
    <property type="project" value="UniProtKB-KW"/>
</dbReference>
<evidence type="ECO:0000259" key="7">
    <source>
        <dbReference type="Pfam" id="PF13193"/>
    </source>
</evidence>
<evidence type="ECO:0000256" key="3">
    <source>
        <dbReference type="ARBA" id="ARBA00022741"/>
    </source>
</evidence>
<dbReference type="InterPro" id="IPR000873">
    <property type="entry name" value="AMP-dep_synth/lig_dom"/>
</dbReference>
<keyword evidence="4 5" id="KW-0067">ATP-binding</keyword>
<dbReference type="GO" id="GO:0008756">
    <property type="term" value="F:o-succinylbenzoate-CoA ligase activity"/>
    <property type="evidence" value="ECO:0007669"/>
    <property type="project" value="UniProtKB-UniRule"/>
</dbReference>
<dbReference type="InterPro" id="IPR025110">
    <property type="entry name" value="AMP-bd_C"/>
</dbReference>
<keyword evidence="3 5" id="KW-0547">Nucleotide-binding</keyword>
<dbReference type="PATRIC" id="fig|997296.3.peg.3661"/>
<accession>I3DYN2</accession>
<reference evidence="8 9" key="1">
    <citation type="journal article" date="2012" name="Appl. Environ. Microbiol.">
        <title>Genome Sequence of Thermotolerant Bacillus methanolicus: Features and Regulation Related to Methylotrophy and Production of L-Lysine and L-Glutamate from Methanol.</title>
        <authorList>
            <person name="Heggeset T.M."/>
            <person name="Krog A."/>
            <person name="Balzer S."/>
            <person name="Wentzel A."/>
            <person name="Ellingsen T.E."/>
            <person name="Brautaset T."/>
        </authorList>
    </citation>
    <scope>NUCLEOTIDE SEQUENCE [LARGE SCALE GENOMIC DNA]</scope>
    <source>
        <strain evidence="8 9">PB1</strain>
    </source>
</reference>
<dbReference type="InterPro" id="IPR010192">
    <property type="entry name" value="MenE"/>
</dbReference>
<feature type="domain" description="AMP-binding enzyme C-terminal" evidence="7">
    <location>
        <begin position="407"/>
        <end position="482"/>
    </location>
</feature>
<dbReference type="Pfam" id="PF00501">
    <property type="entry name" value="AMP-binding"/>
    <property type="match status" value="1"/>
</dbReference>
<dbReference type="SUPFAM" id="SSF56801">
    <property type="entry name" value="Acetyl-CoA synthetase-like"/>
    <property type="match status" value="1"/>
</dbReference>
<dbReference type="Proteomes" id="UP000010523">
    <property type="component" value="Unassembled WGS sequence"/>
</dbReference>
<dbReference type="Gene3D" id="3.30.300.30">
    <property type="match status" value="1"/>
</dbReference>
<organism evidence="8 9">
    <name type="scientific">Bacillus methanolicus PB1</name>
    <dbReference type="NCBI Taxonomy" id="997296"/>
    <lineage>
        <taxon>Bacteria</taxon>
        <taxon>Bacillati</taxon>
        <taxon>Bacillota</taxon>
        <taxon>Bacilli</taxon>
        <taxon>Bacillales</taxon>
        <taxon>Bacillaceae</taxon>
        <taxon>Bacillus</taxon>
    </lineage>
</organism>
<dbReference type="AlphaFoldDB" id="I3DYN2"/>
<dbReference type="PROSITE" id="PS00455">
    <property type="entry name" value="AMP_BINDING"/>
    <property type="match status" value="1"/>
</dbReference>
<name>I3DYN2_BACMT</name>
<dbReference type="Pfam" id="PF13193">
    <property type="entry name" value="AMP-binding_C"/>
    <property type="match status" value="1"/>
</dbReference>
<evidence type="ECO:0000256" key="1">
    <source>
        <dbReference type="ARBA" id="ARBA00022428"/>
    </source>
</evidence>
<keyword evidence="2 5" id="KW-0436">Ligase</keyword>
<keyword evidence="9" id="KW-1185">Reference proteome</keyword>
<dbReference type="eggNOG" id="COG0318">
    <property type="taxonomic scope" value="Bacteria"/>
</dbReference>
<dbReference type="PANTHER" id="PTHR24096">
    <property type="entry name" value="LONG-CHAIN-FATTY-ACID--COA LIGASE"/>
    <property type="match status" value="1"/>
</dbReference>
<comment type="pathway">
    <text evidence="5">Quinol/quinone metabolism; menaquinone biosynthesis.</text>
</comment>
<dbReference type="EC" id="6.2.1.26" evidence="5"/>
<dbReference type="PANTHER" id="PTHR24096:SF149">
    <property type="entry name" value="AMP-BINDING DOMAIN-CONTAINING PROTEIN-RELATED"/>
    <property type="match status" value="1"/>
</dbReference>
<evidence type="ECO:0000313" key="8">
    <source>
        <dbReference type="EMBL" id="EIJ79353.1"/>
    </source>
</evidence>
<protein>
    <recommendedName>
        <fullName evidence="5">2-succinylbenzoate--CoA ligase</fullName>
        <ecNumber evidence="5">6.2.1.26</ecNumber>
    </recommendedName>
    <alternativeName>
        <fullName evidence="5">o-succinylbenzoyl-CoA synthetase</fullName>
        <shortName evidence="5">OSB-CoA synthetase</shortName>
    </alternativeName>
</protein>
<evidence type="ECO:0000259" key="6">
    <source>
        <dbReference type="Pfam" id="PF00501"/>
    </source>
</evidence>
<dbReference type="InterPro" id="IPR042099">
    <property type="entry name" value="ANL_N_sf"/>
</dbReference>
<gene>
    <name evidence="5" type="primary">menE</name>
    <name evidence="8" type="ORF">PB1_17389</name>
</gene>
<dbReference type="Gene3D" id="3.40.50.12780">
    <property type="entry name" value="N-terminal domain of ligase-like"/>
    <property type="match status" value="1"/>
</dbReference>
<comment type="similarity">
    <text evidence="5">Belongs to the ATP-dependent AMP-binding enzyme family. MenE subfamily.</text>
</comment>
<dbReference type="EMBL" id="AFEU01000003">
    <property type="protein sequence ID" value="EIJ79353.1"/>
    <property type="molecule type" value="Genomic_DNA"/>
</dbReference>
<evidence type="ECO:0000256" key="2">
    <source>
        <dbReference type="ARBA" id="ARBA00022598"/>
    </source>
</evidence>
<dbReference type="UniPathway" id="UPA00079"/>
<dbReference type="FunFam" id="3.30.300.30:FF:000008">
    <property type="entry name" value="2,3-dihydroxybenzoate-AMP ligase"/>
    <property type="match status" value="1"/>
</dbReference>
<comment type="function">
    <text evidence="5">Converts 2-succinylbenzoate (OSB) to 2-succinylbenzoyl-CoA (OSB-CoA).</text>
</comment>
<evidence type="ECO:0000313" key="9">
    <source>
        <dbReference type="Proteomes" id="UP000010523"/>
    </source>
</evidence>
<proteinExistence type="inferred from homology"/>
<comment type="caution">
    <text evidence="8">The sequence shown here is derived from an EMBL/GenBank/DDBJ whole genome shotgun (WGS) entry which is preliminary data.</text>
</comment>
<sequence length="492" mass="55007">MVEQTIPNWLKKRTDLTPDRIAIHFRDSSITFRELFYLAVKTAGQLSEVGLKKGQFAGVLLRNHQDTVFILLALQMLGIKAVILNNRLTPEEIIWQLNDSHSSFLITEEAFDGHINEITGKINDLPIITKQNLFQKKGSSPEILDEYHMNDVCTVMYTSGTTGHPKGVLQTYGNHWWSAIGSALNLGLFETDTWLCAVPLFHISGYSILVRSMIYGMTIVLHESFDEHETIKDIQKYNVTIMSVVSVMLKRMINSLRDKTFPETFRCMLLGGGPAPLSLLEKCIEKGIPVFQTYGMTETASQIVTLAPEYALSKLGSAGKALFPSEVKIVNSTGEKAAPFEEGEIYVKGPNVTIGYLNQDQGTKDSMQNGWLATGDIGYMDEEGFLYVLDRRQDLIISGGENIYPAEIEGVLLSHPDIIDAGVTGLPDEKWGQIPAAVIVRSRRSKLSEEEVISFCTEKLAKYKVPKKIIFVSELPRNAAKKLLRRKLPNLF</sequence>
<dbReference type="OrthoDB" id="9762242at2"/>
<evidence type="ECO:0000256" key="5">
    <source>
        <dbReference type="HAMAP-Rule" id="MF_00731"/>
    </source>
</evidence>
<dbReference type="GO" id="GO:0009234">
    <property type="term" value="P:menaquinone biosynthetic process"/>
    <property type="evidence" value="ECO:0007669"/>
    <property type="project" value="UniProtKB-UniRule"/>
</dbReference>
<dbReference type="InterPro" id="IPR045851">
    <property type="entry name" value="AMP-bd_C_sf"/>
</dbReference>
<dbReference type="HAMAP" id="MF_00731">
    <property type="entry name" value="MenE"/>
    <property type="match status" value="1"/>
</dbReference>
<dbReference type="NCBIfam" id="NF002966">
    <property type="entry name" value="PRK03640.1"/>
    <property type="match status" value="1"/>
</dbReference>
<evidence type="ECO:0000256" key="4">
    <source>
        <dbReference type="ARBA" id="ARBA00022840"/>
    </source>
</evidence>
<comment type="pathway">
    <text evidence="5">Quinol/quinone metabolism; 1,4-dihydroxy-2-naphthoate biosynthesis; 1,4-dihydroxy-2-naphthoate from chorismate: step 5/7.</text>
</comment>